<dbReference type="GO" id="GO:0000213">
    <property type="term" value="F:tRNA-intron lyase activity"/>
    <property type="evidence" value="ECO:0007669"/>
    <property type="project" value="UniProtKB-EC"/>
</dbReference>
<comment type="caution">
    <text evidence="8">The sequence shown here is derived from an EMBL/GenBank/DDBJ whole genome shotgun (WGS) entry which is preliminary data.</text>
</comment>
<comment type="catalytic activity">
    <reaction evidence="5">
        <text>pretRNA = a 3'-half-tRNA molecule with a 5'-OH end + a 5'-half-tRNA molecule with a 2',3'-cyclic phosphate end + an intron with a 2',3'-cyclic phosphate and a 5'-hydroxyl terminus.</text>
        <dbReference type="EC" id="4.6.1.16"/>
    </reaction>
</comment>
<evidence type="ECO:0000256" key="4">
    <source>
        <dbReference type="ARBA" id="ARBA00023239"/>
    </source>
</evidence>
<dbReference type="AlphaFoldDB" id="A0A8K1D8P8"/>
<keyword evidence="9" id="KW-1185">Reference proteome</keyword>
<dbReference type="GO" id="GO:0005634">
    <property type="term" value="C:nucleus"/>
    <property type="evidence" value="ECO:0007669"/>
    <property type="project" value="UniProtKB-ARBA"/>
</dbReference>
<evidence type="ECO:0000256" key="3">
    <source>
        <dbReference type="ARBA" id="ARBA00022694"/>
    </source>
</evidence>
<keyword evidence="3" id="KW-0819">tRNA processing</keyword>
<protein>
    <recommendedName>
        <fullName evidence="2">tRNA-intron lyase</fullName>
        <ecNumber evidence="2">4.6.1.16</ecNumber>
    </recommendedName>
</protein>
<dbReference type="GO" id="GO:0003676">
    <property type="term" value="F:nucleic acid binding"/>
    <property type="evidence" value="ECO:0007669"/>
    <property type="project" value="InterPro"/>
</dbReference>
<dbReference type="Gene3D" id="3.40.1350.10">
    <property type="match status" value="1"/>
</dbReference>
<feature type="compositionally biased region" description="Basic and acidic residues" evidence="6">
    <location>
        <begin position="1"/>
        <end position="12"/>
    </location>
</feature>
<reference evidence="8" key="1">
    <citation type="submission" date="2019-04" db="EMBL/GenBank/DDBJ databases">
        <title>Genome assembly of Zosterops borbonicus 15179.</title>
        <authorList>
            <person name="Leroy T."/>
            <person name="Anselmetti Y."/>
            <person name="Tilak M.-K."/>
            <person name="Nabholz B."/>
        </authorList>
    </citation>
    <scope>NUCLEOTIDE SEQUENCE</scope>
    <source>
        <strain evidence="8">HGM_15179</strain>
        <tissue evidence="8">Muscle</tissue>
    </source>
</reference>
<dbReference type="Pfam" id="PF01974">
    <property type="entry name" value="tRNA_int_endo"/>
    <property type="match status" value="1"/>
</dbReference>
<keyword evidence="4" id="KW-0456">Lyase</keyword>
<sequence>MELRPEEARAARESGGAALETVDDDDEEDEADPPPGRSRVFRALWGRGAHLTSGGKFGGDFLVYPGPPSHFHAGAVALCPRLSLPQPLGALLAGARLGSSVRKALLLCAAPPGGALACTAIQWRADLA</sequence>
<feature type="compositionally biased region" description="Acidic residues" evidence="6">
    <location>
        <begin position="21"/>
        <end position="32"/>
    </location>
</feature>
<dbReference type="GO" id="GO:0000379">
    <property type="term" value="P:tRNA-type intron splice site recognition and cleavage"/>
    <property type="evidence" value="ECO:0007669"/>
    <property type="project" value="TreeGrafter"/>
</dbReference>
<dbReference type="OrthoDB" id="48041at2759"/>
<dbReference type="InterPro" id="IPR011856">
    <property type="entry name" value="tRNA_endonuc-like_dom_sf"/>
</dbReference>
<evidence type="ECO:0000313" key="8">
    <source>
        <dbReference type="EMBL" id="TRZ07022.1"/>
    </source>
</evidence>
<organism evidence="8 9">
    <name type="scientific">Zosterops borbonicus</name>
    <dbReference type="NCBI Taxonomy" id="364589"/>
    <lineage>
        <taxon>Eukaryota</taxon>
        <taxon>Metazoa</taxon>
        <taxon>Chordata</taxon>
        <taxon>Craniata</taxon>
        <taxon>Vertebrata</taxon>
        <taxon>Euteleostomi</taxon>
        <taxon>Archelosauria</taxon>
        <taxon>Archosauria</taxon>
        <taxon>Dinosauria</taxon>
        <taxon>Saurischia</taxon>
        <taxon>Theropoda</taxon>
        <taxon>Coelurosauria</taxon>
        <taxon>Aves</taxon>
        <taxon>Neognathae</taxon>
        <taxon>Neoaves</taxon>
        <taxon>Telluraves</taxon>
        <taxon>Australaves</taxon>
        <taxon>Passeriformes</taxon>
        <taxon>Sylvioidea</taxon>
        <taxon>Zosteropidae</taxon>
        <taxon>Zosterops</taxon>
    </lineage>
</organism>
<proteinExistence type="inferred from homology"/>
<dbReference type="Proteomes" id="UP000796761">
    <property type="component" value="Unassembled WGS sequence"/>
</dbReference>
<comment type="similarity">
    <text evidence="1">Belongs to the tRNA-intron endonuclease family.</text>
</comment>
<dbReference type="CDD" id="cd22363">
    <property type="entry name" value="tRNA-intron_lyase_C"/>
    <property type="match status" value="1"/>
</dbReference>
<evidence type="ECO:0000313" key="9">
    <source>
        <dbReference type="Proteomes" id="UP000796761"/>
    </source>
</evidence>
<dbReference type="InterPro" id="IPR036167">
    <property type="entry name" value="tRNA_intron_Endo_cat-like_sf"/>
</dbReference>
<evidence type="ECO:0000256" key="6">
    <source>
        <dbReference type="SAM" id="MobiDB-lite"/>
    </source>
</evidence>
<dbReference type="PANTHER" id="PTHR13070">
    <property type="entry name" value="TRNA-SPLICING ENDONUCLEASE SUBUNIT SEN34-RELATED"/>
    <property type="match status" value="1"/>
</dbReference>
<evidence type="ECO:0000256" key="5">
    <source>
        <dbReference type="ARBA" id="ARBA00034031"/>
    </source>
</evidence>
<accession>A0A8K1D8P8</accession>
<dbReference type="EC" id="4.6.1.16" evidence="2"/>
<feature type="domain" description="tRNA intron endonuclease catalytic" evidence="7">
    <location>
        <begin position="39"/>
        <end position="110"/>
    </location>
</feature>
<feature type="region of interest" description="Disordered" evidence="6">
    <location>
        <begin position="1"/>
        <end position="39"/>
    </location>
</feature>
<evidence type="ECO:0000256" key="1">
    <source>
        <dbReference type="ARBA" id="ARBA00008078"/>
    </source>
</evidence>
<gene>
    <name evidence="8" type="ORF">HGM15179_020085</name>
</gene>
<evidence type="ECO:0000259" key="7">
    <source>
        <dbReference type="Pfam" id="PF01974"/>
    </source>
</evidence>
<name>A0A8K1D8P8_9PASS</name>
<dbReference type="PANTHER" id="PTHR13070:SF0">
    <property type="entry name" value="TRNA-SPLICING ENDONUCLEASE SUBUNIT SEN34"/>
    <property type="match status" value="1"/>
</dbReference>
<dbReference type="EMBL" id="SWJQ01002018">
    <property type="protein sequence ID" value="TRZ07022.1"/>
    <property type="molecule type" value="Genomic_DNA"/>
</dbReference>
<dbReference type="InterPro" id="IPR006677">
    <property type="entry name" value="tRNA_intron_Endonuc_cat-like"/>
</dbReference>
<evidence type="ECO:0000256" key="2">
    <source>
        <dbReference type="ARBA" id="ARBA00012573"/>
    </source>
</evidence>
<dbReference type="SUPFAM" id="SSF53032">
    <property type="entry name" value="tRNA-intron endonuclease catalytic domain-like"/>
    <property type="match status" value="1"/>
</dbReference>